<accession>A0ABD3QET8</accession>
<dbReference type="InterPro" id="IPR019369">
    <property type="entry name" value="Efm5/EEF1AKMT1"/>
</dbReference>
<keyword evidence="3" id="KW-0489">Methyltransferase</keyword>
<sequence length="235" mass="26652">MPPSFPESEDTDVLLKELKEISNRYSSLNQSNQVTAKSSYENKAKDKELHTENKFLDQTNENSNLNQYWYSKTTIDTLCAAIRESCAISGGKRVAFLSTPSLFFSLSDDERESCALFDFDRSWSNLPGYHFYDFNEPSCIADYCRGKFDLVVIDPPFISESVWKLYAVSAKLLLKSGASHVIATTVDENAHLMKSLFGCQPALFRPSIPHLVYQYSAFVNFSCEILAKKNIELKD</sequence>
<evidence type="ECO:0008006" key="7">
    <source>
        <dbReference type="Google" id="ProtNLM"/>
    </source>
</evidence>
<reference evidence="5 6" key="1">
    <citation type="submission" date="2024-10" db="EMBL/GenBank/DDBJ databases">
        <title>Updated reference genomes for cyclostephanoid diatoms.</title>
        <authorList>
            <person name="Roberts W.R."/>
            <person name="Alverson A.J."/>
        </authorList>
    </citation>
    <scope>NUCLEOTIDE SEQUENCE [LARGE SCALE GENOMIC DNA]</scope>
    <source>
        <strain evidence="5 6">AJA010-31</strain>
    </source>
</reference>
<evidence type="ECO:0000313" key="6">
    <source>
        <dbReference type="Proteomes" id="UP001530400"/>
    </source>
</evidence>
<dbReference type="Pfam" id="PF10237">
    <property type="entry name" value="N6-adenineMlase"/>
    <property type="match status" value="1"/>
</dbReference>
<proteinExistence type="predicted"/>
<dbReference type="PANTHER" id="PTHR13200:SF1">
    <property type="entry name" value="NUCLEIC ACID BINDING PROTEIN"/>
    <property type="match status" value="1"/>
</dbReference>
<protein>
    <recommendedName>
        <fullName evidence="7">N(6)-adenine-specific DNA methyltransferase 2</fullName>
    </recommendedName>
</protein>
<dbReference type="PANTHER" id="PTHR13200">
    <property type="entry name" value="EEF1A LYSINE METHYLTRANSFERASE 1"/>
    <property type="match status" value="1"/>
</dbReference>
<evidence type="ECO:0000313" key="5">
    <source>
        <dbReference type="EMBL" id="KAL3798939.1"/>
    </source>
</evidence>
<dbReference type="EMBL" id="JALLPJ020000199">
    <property type="protein sequence ID" value="KAL3798939.1"/>
    <property type="molecule type" value="Genomic_DNA"/>
</dbReference>
<comment type="subcellular location">
    <subcellularLocation>
        <location evidence="1">Cytoplasm</location>
    </subcellularLocation>
</comment>
<dbReference type="AlphaFoldDB" id="A0ABD3QET8"/>
<evidence type="ECO:0000256" key="4">
    <source>
        <dbReference type="ARBA" id="ARBA00022679"/>
    </source>
</evidence>
<evidence type="ECO:0000256" key="2">
    <source>
        <dbReference type="ARBA" id="ARBA00022490"/>
    </source>
</evidence>
<dbReference type="GO" id="GO:0032259">
    <property type="term" value="P:methylation"/>
    <property type="evidence" value="ECO:0007669"/>
    <property type="project" value="UniProtKB-KW"/>
</dbReference>
<keyword evidence="4" id="KW-0808">Transferase</keyword>
<organism evidence="5 6">
    <name type="scientific">Cyclotella atomus</name>
    <dbReference type="NCBI Taxonomy" id="382360"/>
    <lineage>
        <taxon>Eukaryota</taxon>
        <taxon>Sar</taxon>
        <taxon>Stramenopiles</taxon>
        <taxon>Ochrophyta</taxon>
        <taxon>Bacillariophyta</taxon>
        <taxon>Coscinodiscophyceae</taxon>
        <taxon>Thalassiosirophycidae</taxon>
        <taxon>Stephanodiscales</taxon>
        <taxon>Stephanodiscaceae</taxon>
        <taxon>Cyclotella</taxon>
    </lineage>
</organism>
<gene>
    <name evidence="5" type="ORF">ACHAWO_010829</name>
</gene>
<evidence type="ECO:0000256" key="3">
    <source>
        <dbReference type="ARBA" id="ARBA00022603"/>
    </source>
</evidence>
<dbReference type="GO" id="GO:0005737">
    <property type="term" value="C:cytoplasm"/>
    <property type="evidence" value="ECO:0007669"/>
    <property type="project" value="UniProtKB-SubCell"/>
</dbReference>
<dbReference type="InterPro" id="IPR041370">
    <property type="entry name" value="Mlase_EEF1AKMT1/ZCCHC4"/>
</dbReference>
<dbReference type="Proteomes" id="UP001530400">
    <property type="component" value="Unassembled WGS sequence"/>
</dbReference>
<keyword evidence="2" id="KW-0963">Cytoplasm</keyword>
<dbReference type="PROSITE" id="PS00092">
    <property type="entry name" value="N6_MTASE"/>
    <property type="match status" value="1"/>
</dbReference>
<comment type="caution">
    <text evidence="5">The sequence shown here is derived from an EMBL/GenBank/DDBJ whole genome shotgun (WGS) entry which is preliminary data.</text>
</comment>
<keyword evidence="6" id="KW-1185">Reference proteome</keyword>
<dbReference type="GO" id="GO:0008168">
    <property type="term" value="F:methyltransferase activity"/>
    <property type="evidence" value="ECO:0007669"/>
    <property type="project" value="UniProtKB-KW"/>
</dbReference>
<name>A0ABD3QET8_9STRA</name>
<dbReference type="InterPro" id="IPR029063">
    <property type="entry name" value="SAM-dependent_MTases_sf"/>
</dbReference>
<dbReference type="SUPFAM" id="SSF53335">
    <property type="entry name" value="S-adenosyl-L-methionine-dependent methyltransferases"/>
    <property type="match status" value="1"/>
</dbReference>
<dbReference type="InterPro" id="IPR002052">
    <property type="entry name" value="DNA_methylase_N6_adenine_CS"/>
</dbReference>
<evidence type="ECO:0000256" key="1">
    <source>
        <dbReference type="ARBA" id="ARBA00004496"/>
    </source>
</evidence>